<feature type="non-terminal residue" evidence="1">
    <location>
        <position position="46"/>
    </location>
</feature>
<protein>
    <submittedName>
        <fullName evidence="1">Uncharacterized protein</fullName>
    </submittedName>
</protein>
<dbReference type="EMBL" id="UINC01116724">
    <property type="protein sequence ID" value="SVC88663.1"/>
    <property type="molecule type" value="Genomic_DNA"/>
</dbReference>
<evidence type="ECO:0000313" key="1">
    <source>
        <dbReference type="EMBL" id="SVC88663.1"/>
    </source>
</evidence>
<name>A0A382QT48_9ZZZZ</name>
<reference evidence="1" key="1">
    <citation type="submission" date="2018-05" db="EMBL/GenBank/DDBJ databases">
        <authorList>
            <person name="Lanie J.A."/>
            <person name="Ng W.-L."/>
            <person name="Kazmierczak K.M."/>
            <person name="Andrzejewski T.M."/>
            <person name="Davidsen T.M."/>
            <person name="Wayne K.J."/>
            <person name="Tettelin H."/>
            <person name="Glass J.I."/>
            <person name="Rusch D."/>
            <person name="Podicherti R."/>
            <person name="Tsui H.-C.T."/>
            <person name="Winkler M.E."/>
        </authorList>
    </citation>
    <scope>NUCLEOTIDE SEQUENCE</scope>
</reference>
<dbReference type="AlphaFoldDB" id="A0A382QT48"/>
<accession>A0A382QT48</accession>
<organism evidence="1">
    <name type="scientific">marine metagenome</name>
    <dbReference type="NCBI Taxonomy" id="408172"/>
    <lineage>
        <taxon>unclassified sequences</taxon>
        <taxon>metagenomes</taxon>
        <taxon>ecological metagenomes</taxon>
    </lineage>
</organism>
<proteinExistence type="predicted"/>
<sequence length="46" mass="5374">MGEESPFLFNGYVDFAHISRLSDYSIIDIPYRMGSIDFFHQNENIS</sequence>
<gene>
    <name evidence="1" type="ORF">METZ01_LOCUS341517</name>
</gene>